<dbReference type="SUPFAM" id="SSF54616">
    <property type="entry name" value="DNA-binding domain of Mlu1-box binding protein MBP1"/>
    <property type="match status" value="1"/>
</dbReference>
<sequence>MGYDTRQRHAPRNNSHTPLTTPATTTTPIDKDDLPDFPPHDIVLHPDDASNKVLAAIARVLLAVNNCAMTIKDLAETCLVLGLLCHNVSAASQAITHWLRCHQKRCRDEGDKPLVLKHVLTGTRLDDAVAPALHSLSGGATPGDKGGVDRPAPGDPPRETHFRRGTVVWYLSSAAGAPCPFARAGIEPPSPDPDCMPRKRKRPPSAHVPGPQPQRPKLVLRLKPLARPQESSTRAGSDPQDDNSDSDDSASDAASNSSVMQIDTPFSPFPPSSSISIPLYTPDPDLDARRRYRDDMYDSDAPLPPDSEDEDDDYHNSMMRPPAFDFETTTTSPATTAEPCTPAVKQELSPPVTIVKAEFDSDPDPTILFQGWGAPSLEAKHEDSVIRILPSDWVSPPDVIDLVTEPWRFPSVSTDASEDFDYDICVKEEEVIAKLEPADDLPLSYRSSVSRENEADDDVWQPGAIPDDVVEEVSRRLALASFSFDDVPSLDPVAAEDFDGAWGVDQEQRSPAVRRATVPCLPSNVVPACRPARAASMSSLPRRVVLRTCRPFCPAIMATFIDGIPVYQTFLDAHRLLRRMDSDFVNITPLMRFLQLRVDFAEEPRCVLVRDGRDGVPGIWAPMEFALRVALSRTIIPGVVSPRLPQDILQVFLREGLEAHFPPPLPEVREGNMDWFGDPFGEDGEGVRFEDVREELTSVSAVKDLTNLTLVPLAPLPAPSPELPPSVPVPEAKGAVDLMAVLDPMRVDDPPATEKLSPAPEAAAPRRTLRKHSQLAKLAIASIAERDAEDSSSSSSEDERDEDEDEESDLTEPEPEPEDEKENAAPVEPQPAKQPPPSKAKAKSKASAPKTKVMPAPPTPTNATGPRTRRQTEEAAAADQRTLRRSTRAGGNNLGALALAVGASRKRGATAKGK</sequence>
<reference evidence="2 3" key="1">
    <citation type="journal article" date="2016" name="Mol. Biol. Evol.">
        <title>Comparative Genomics of Early-Diverging Mushroom-Forming Fungi Provides Insights into the Origins of Lignocellulose Decay Capabilities.</title>
        <authorList>
            <person name="Nagy L.G."/>
            <person name="Riley R."/>
            <person name="Tritt A."/>
            <person name="Adam C."/>
            <person name="Daum C."/>
            <person name="Floudas D."/>
            <person name="Sun H."/>
            <person name="Yadav J.S."/>
            <person name="Pangilinan J."/>
            <person name="Larsson K.H."/>
            <person name="Matsuura K."/>
            <person name="Barry K."/>
            <person name="Labutti K."/>
            <person name="Kuo R."/>
            <person name="Ohm R.A."/>
            <person name="Bhattacharya S.S."/>
            <person name="Shirouzu T."/>
            <person name="Yoshinaga Y."/>
            <person name="Martin F.M."/>
            <person name="Grigoriev I.V."/>
            <person name="Hibbett D.S."/>
        </authorList>
    </citation>
    <scope>NUCLEOTIDE SEQUENCE [LARGE SCALE GENOMIC DNA]</scope>
    <source>
        <strain evidence="2 3">HHB12029</strain>
    </source>
</reference>
<dbReference type="OrthoDB" id="5597783at2759"/>
<gene>
    <name evidence="2" type="ORF">EXIGLDRAFT_770833</name>
</gene>
<feature type="compositionally biased region" description="Basic and acidic residues" evidence="1">
    <location>
        <begin position="29"/>
        <end position="38"/>
    </location>
</feature>
<feature type="compositionally biased region" description="Basic and acidic residues" evidence="1">
    <location>
        <begin position="286"/>
        <end position="296"/>
    </location>
</feature>
<dbReference type="Proteomes" id="UP000077266">
    <property type="component" value="Unassembled WGS sequence"/>
</dbReference>
<feature type="region of interest" description="Disordered" evidence="1">
    <location>
        <begin position="1"/>
        <end position="38"/>
    </location>
</feature>
<feature type="compositionally biased region" description="Basic residues" evidence="1">
    <location>
        <begin position="904"/>
        <end position="914"/>
    </location>
</feature>
<feature type="compositionally biased region" description="Acidic residues" evidence="1">
    <location>
        <begin position="796"/>
        <end position="821"/>
    </location>
</feature>
<feature type="region of interest" description="Disordered" evidence="1">
    <location>
        <begin position="182"/>
        <end position="321"/>
    </location>
</feature>
<feature type="compositionally biased region" description="Low complexity" evidence="1">
    <location>
        <begin position="17"/>
        <end position="28"/>
    </location>
</feature>
<dbReference type="AlphaFoldDB" id="A0A165GEU4"/>
<feature type="compositionally biased region" description="Acidic residues" evidence="1">
    <location>
        <begin position="239"/>
        <end position="250"/>
    </location>
</feature>
<evidence type="ECO:0008006" key="4">
    <source>
        <dbReference type="Google" id="ProtNLM"/>
    </source>
</evidence>
<feature type="compositionally biased region" description="Low complexity" evidence="1">
    <location>
        <begin position="889"/>
        <end position="903"/>
    </location>
</feature>
<keyword evidence="3" id="KW-1185">Reference proteome</keyword>
<feature type="region of interest" description="Disordered" evidence="1">
    <location>
        <begin position="746"/>
        <end position="914"/>
    </location>
</feature>
<dbReference type="InterPro" id="IPR036887">
    <property type="entry name" value="HTH_APSES_sf"/>
</dbReference>
<dbReference type="EMBL" id="KV426049">
    <property type="protein sequence ID" value="KZV90415.1"/>
    <property type="molecule type" value="Genomic_DNA"/>
</dbReference>
<dbReference type="STRING" id="1314781.A0A165GEU4"/>
<name>A0A165GEU4_EXIGL</name>
<evidence type="ECO:0000313" key="3">
    <source>
        <dbReference type="Proteomes" id="UP000077266"/>
    </source>
</evidence>
<organism evidence="2 3">
    <name type="scientific">Exidia glandulosa HHB12029</name>
    <dbReference type="NCBI Taxonomy" id="1314781"/>
    <lineage>
        <taxon>Eukaryota</taxon>
        <taxon>Fungi</taxon>
        <taxon>Dikarya</taxon>
        <taxon>Basidiomycota</taxon>
        <taxon>Agaricomycotina</taxon>
        <taxon>Agaricomycetes</taxon>
        <taxon>Auriculariales</taxon>
        <taxon>Exidiaceae</taxon>
        <taxon>Exidia</taxon>
    </lineage>
</organism>
<accession>A0A165GEU4</accession>
<proteinExistence type="predicted"/>
<feature type="compositionally biased region" description="Pro residues" evidence="1">
    <location>
        <begin position="828"/>
        <end position="838"/>
    </location>
</feature>
<evidence type="ECO:0000313" key="2">
    <source>
        <dbReference type="EMBL" id="KZV90415.1"/>
    </source>
</evidence>
<protein>
    <recommendedName>
        <fullName evidence="4">HTH APSES-type domain-containing protein</fullName>
    </recommendedName>
</protein>
<feature type="region of interest" description="Disordered" evidence="1">
    <location>
        <begin position="133"/>
        <end position="161"/>
    </location>
</feature>
<dbReference type="InParanoid" id="A0A165GEU4"/>
<dbReference type="GO" id="GO:0003677">
    <property type="term" value="F:DNA binding"/>
    <property type="evidence" value="ECO:0007669"/>
    <property type="project" value="InterPro"/>
</dbReference>
<evidence type="ECO:0000256" key="1">
    <source>
        <dbReference type="SAM" id="MobiDB-lite"/>
    </source>
</evidence>